<dbReference type="OrthoDB" id="6897454at2"/>
<dbReference type="EMBL" id="JXDI01000001">
    <property type="protein sequence ID" value="KAF2408135.1"/>
    <property type="molecule type" value="Genomic_DNA"/>
</dbReference>
<gene>
    <name evidence="1" type="ORF">PSAN_05160</name>
    <name evidence="2" type="ORF">SAMN04490179_5880</name>
</gene>
<reference evidence="2 3" key="2">
    <citation type="submission" date="2016-10" db="EMBL/GenBank/DDBJ databases">
        <authorList>
            <person name="de Groot N.N."/>
        </authorList>
    </citation>
    <scope>NUCLEOTIDE SEQUENCE [LARGE SCALE GENOMIC DNA]</scope>
    <source>
        <strain evidence="2 3">BS2772</strain>
    </source>
</reference>
<dbReference type="RefSeq" id="WP_083360179.1">
    <property type="nucleotide sequence ID" value="NZ_JXDI01000001.1"/>
</dbReference>
<accession>A0A1H0E8I7</accession>
<evidence type="ECO:0000313" key="1">
    <source>
        <dbReference type="EMBL" id="KAF2408135.1"/>
    </source>
</evidence>
<keyword evidence="4" id="KW-1185">Reference proteome</keyword>
<reference evidence="1 4" key="1">
    <citation type="submission" date="2015-01" db="EMBL/GenBank/DDBJ databases">
        <title>Genome Sequence of Pseudomonas antarctica CMS 35.</title>
        <authorList>
            <person name="Voget S."/>
            <person name="Chow J."/>
            <person name="Daniel R."/>
            <person name="Streit W."/>
        </authorList>
    </citation>
    <scope>NUCLEOTIDE SEQUENCE [LARGE SCALE GENOMIC DNA]</scope>
    <source>
        <strain evidence="1 4">CMS 35</strain>
    </source>
</reference>
<name>A0A1H0E8I7_9PSED</name>
<proteinExistence type="predicted"/>
<evidence type="ECO:0000313" key="3">
    <source>
        <dbReference type="Proteomes" id="UP000182470"/>
    </source>
</evidence>
<protein>
    <submittedName>
        <fullName evidence="2">Uncharacterized protein</fullName>
    </submittedName>
</protein>
<sequence length="115" mass="12985">MKYRPISRSLKKLLKDIYEDNDVSLIEFKKLQTESDRRWEGVIEKFGNDSTLIAFQSAMDVALHLLYLSVDHIKHQAPSDFNEAVVKDAVIAQIETARAGAELALKQLPAGPNFL</sequence>
<dbReference type="AlphaFoldDB" id="A0A1H0E8I7"/>
<dbReference type="Proteomes" id="UP000748067">
    <property type="component" value="Unassembled WGS sequence"/>
</dbReference>
<evidence type="ECO:0000313" key="2">
    <source>
        <dbReference type="EMBL" id="SDN78606.1"/>
    </source>
</evidence>
<organism evidence="2 3">
    <name type="scientific">Pseudomonas antarctica</name>
    <dbReference type="NCBI Taxonomy" id="219572"/>
    <lineage>
        <taxon>Bacteria</taxon>
        <taxon>Pseudomonadati</taxon>
        <taxon>Pseudomonadota</taxon>
        <taxon>Gammaproteobacteria</taxon>
        <taxon>Pseudomonadales</taxon>
        <taxon>Pseudomonadaceae</taxon>
        <taxon>Pseudomonas</taxon>
    </lineage>
</organism>
<dbReference type="Proteomes" id="UP000182470">
    <property type="component" value="Chromosome I"/>
</dbReference>
<dbReference type="EMBL" id="LT629704">
    <property type="protein sequence ID" value="SDN78606.1"/>
    <property type="molecule type" value="Genomic_DNA"/>
</dbReference>
<evidence type="ECO:0000313" key="4">
    <source>
        <dbReference type="Proteomes" id="UP000748067"/>
    </source>
</evidence>